<sequence>MIIVKRSSFSSIGSWTAAEQRWPIVVTRPVPSRPVPSRPVPSRPYLPQTQRTEVSFLWPRSFAGVSELAVSAIPPSALTVGPQSLLSYDRREPGACVAVSAQSLRCPVYTLPVGRRPSTIDHRPSTVDRRPSTIDHRSSTVDRRPSTIVSIQAQLI</sequence>
<feature type="region of interest" description="Disordered" evidence="1">
    <location>
        <begin position="117"/>
        <end position="141"/>
    </location>
</feature>
<organism evidence="2">
    <name type="scientific">Anopheles atroparvus</name>
    <name type="common">European mosquito</name>
    <dbReference type="NCBI Taxonomy" id="41427"/>
    <lineage>
        <taxon>Eukaryota</taxon>
        <taxon>Metazoa</taxon>
        <taxon>Ecdysozoa</taxon>
        <taxon>Arthropoda</taxon>
        <taxon>Hexapoda</taxon>
        <taxon>Insecta</taxon>
        <taxon>Pterygota</taxon>
        <taxon>Neoptera</taxon>
        <taxon>Endopterygota</taxon>
        <taxon>Diptera</taxon>
        <taxon>Nematocera</taxon>
        <taxon>Culicoidea</taxon>
        <taxon>Culicidae</taxon>
        <taxon>Anophelinae</taxon>
        <taxon>Anopheles</taxon>
    </lineage>
</organism>
<protein>
    <submittedName>
        <fullName evidence="2">Uncharacterized protein</fullName>
    </submittedName>
</protein>
<accession>A0A182J7D2</accession>
<proteinExistence type="predicted"/>
<dbReference type="VEuPathDB" id="VectorBase:AATE012761"/>
<evidence type="ECO:0000313" key="2">
    <source>
        <dbReference type="EnsemblMetazoa" id="AATE012761-PA.1"/>
    </source>
</evidence>
<reference evidence="2" key="1">
    <citation type="submission" date="2022-08" db="UniProtKB">
        <authorList>
            <consortium name="EnsemblMetazoa"/>
        </authorList>
    </citation>
    <scope>IDENTIFICATION</scope>
    <source>
        <strain evidence="2">EBRO</strain>
    </source>
</reference>
<name>A0A182J7D2_ANOAO</name>
<dbReference type="EnsemblMetazoa" id="AATE012761-RA">
    <property type="protein sequence ID" value="AATE012761-PA.1"/>
    <property type="gene ID" value="AATE012761"/>
</dbReference>
<dbReference type="AlphaFoldDB" id="A0A182J7D2"/>
<feature type="compositionally biased region" description="Basic and acidic residues" evidence="1">
    <location>
        <begin position="118"/>
        <end position="141"/>
    </location>
</feature>
<evidence type="ECO:0000256" key="1">
    <source>
        <dbReference type="SAM" id="MobiDB-lite"/>
    </source>
</evidence>